<keyword evidence="2" id="KW-0560">Oxidoreductase</keyword>
<feature type="domain" description="NmrA-like" evidence="3">
    <location>
        <begin position="11"/>
        <end position="153"/>
    </location>
</feature>
<dbReference type="Gene3D" id="3.90.25.10">
    <property type="entry name" value="UDP-galactose 4-epimerase, domain 1"/>
    <property type="match status" value="1"/>
</dbReference>
<keyword evidence="1" id="KW-0521">NADP</keyword>
<dbReference type="EMBL" id="JACHIA010000025">
    <property type="protein sequence ID" value="MBB6073473.1"/>
    <property type="molecule type" value="Genomic_DNA"/>
</dbReference>
<dbReference type="SUPFAM" id="SSF51735">
    <property type="entry name" value="NAD(P)-binding Rossmann-fold domains"/>
    <property type="match status" value="1"/>
</dbReference>
<name>A0A841H6A2_9BACT</name>
<dbReference type="PANTHER" id="PTHR47706:SF1">
    <property type="entry name" value="CIPA-LIKE, PUTATIVE (AFU_ORTHOLOGUE AFUA_1G12460)-RELATED"/>
    <property type="match status" value="1"/>
</dbReference>
<dbReference type="InterPro" id="IPR008030">
    <property type="entry name" value="NmrA-like"/>
</dbReference>
<evidence type="ECO:0000256" key="1">
    <source>
        <dbReference type="ARBA" id="ARBA00022857"/>
    </source>
</evidence>
<comment type="caution">
    <text evidence="4">The sequence shown here is derived from an EMBL/GenBank/DDBJ whole genome shotgun (WGS) entry which is preliminary data.</text>
</comment>
<dbReference type="AlphaFoldDB" id="A0A841H6A2"/>
<proteinExistence type="predicted"/>
<evidence type="ECO:0000256" key="2">
    <source>
        <dbReference type="ARBA" id="ARBA00023002"/>
    </source>
</evidence>
<dbReference type="PANTHER" id="PTHR47706">
    <property type="entry name" value="NMRA-LIKE FAMILY PROTEIN"/>
    <property type="match status" value="1"/>
</dbReference>
<evidence type="ECO:0000313" key="5">
    <source>
        <dbReference type="Proteomes" id="UP000582837"/>
    </source>
</evidence>
<dbReference type="InterPro" id="IPR036291">
    <property type="entry name" value="NAD(P)-bd_dom_sf"/>
</dbReference>
<gene>
    <name evidence="4" type="ORF">HNQ61_005143</name>
</gene>
<organism evidence="4 5">
    <name type="scientific">Longimicrobium terrae</name>
    <dbReference type="NCBI Taxonomy" id="1639882"/>
    <lineage>
        <taxon>Bacteria</taxon>
        <taxon>Pseudomonadati</taxon>
        <taxon>Gemmatimonadota</taxon>
        <taxon>Longimicrobiia</taxon>
        <taxon>Longimicrobiales</taxon>
        <taxon>Longimicrobiaceae</taxon>
        <taxon>Longimicrobium</taxon>
    </lineage>
</organism>
<evidence type="ECO:0000313" key="4">
    <source>
        <dbReference type="EMBL" id="MBB6073473.1"/>
    </source>
</evidence>
<dbReference type="InterPro" id="IPR051609">
    <property type="entry name" value="NmrA/Isoflavone_reductase-like"/>
</dbReference>
<dbReference type="GO" id="GO:0016491">
    <property type="term" value="F:oxidoreductase activity"/>
    <property type="evidence" value="ECO:0007669"/>
    <property type="project" value="UniProtKB-KW"/>
</dbReference>
<reference evidence="4 5" key="1">
    <citation type="submission" date="2020-08" db="EMBL/GenBank/DDBJ databases">
        <title>Genomic Encyclopedia of Type Strains, Phase IV (KMG-IV): sequencing the most valuable type-strain genomes for metagenomic binning, comparative biology and taxonomic classification.</title>
        <authorList>
            <person name="Goeker M."/>
        </authorList>
    </citation>
    <scope>NUCLEOTIDE SEQUENCE [LARGE SCALE GENOMIC DNA]</scope>
    <source>
        <strain evidence="4 5">DSM 29007</strain>
    </source>
</reference>
<evidence type="ECO:0000259" key="3">
    <source>
        <dbReference type="Pfam" id="PF05368"/>
    </source>
</evidence>
<dbReference type="Proteomes" id="UP000582837">
    <property type="component" value="Unassembled WGS sequence"/>
</dbReference>
<dbReference type="Pfam" id="PF05368">
    <property type="entry name" value="NmrA"/>
    <property type="match status" value="1"/>
</dbReference>
<keyword evidence="5" id="KW-1185">Reference proteome</keyword>
<dbReference type="Gene3D" id="3.40.50.720">
    <property type="entry name" value="NAD(P)-binding Rossmann-like Domain"/>
    <property type="match status" value="1"/>
</dbReference>
<accession>A0A841H6A2</accession>
<protein>
    <recommendedName>
        <fullName evidence="3">NmrA-like domain-containing protein</fullName>
    </recommendedName>
</protein>
<sequence>MSALSGLREVIVEAQTRLLEAAVSAGAPRFIPSDFAIDFTTLPPGSNRNLDLRREFKERVDRAPIAATSIMNGAFADMLTGVAPIILFKRRRILYWQDADQRMDFTTKDDVAAYTAAAALDPSTPRILRIAGDQVSARELAALMTDITGERFRLFRAGGLGLLGVLIKVARTVAPQPDEIYPPWQGMQYMYNMYSGLGAFRSLDNGRYPELRWTNARDVLTRH</sequence>